<feature type="compositionally biased region" description="Basic and acidic residues" evidence="6">
    <location>
        <begin position="40"/>
        <end position="51"/>
    </location>
</feature>
<evidence type="ECO:0000256" key="6">
    <source>
        <dbReference type="SAM" id="MobiDB-lite"/>
    </source>
</evidence>
<dbReference type="GO" id="GO:0005739">
    <property type="term" value="C:mitochondrion"/>
    <property type="evidence" value="ECO:0007669"/>
    <property type="project" value="TreeGrafter"/>
</dbReference>
<comment type="similarity">
    <text evidence="1">Belongs to the RRF family.</text>
</comment>
<dbReference type="InterPro" id="IPR036191">
    <property type="entry name" value="RRF_sf"/>
</dbReference>
<evidence type="ECO:0000256" key="3">
    <source>
        <dbReference type="ARBA" id="ARBA00022917"/>
    </source>
</evidence>
<sequence>MSLIQTMIRRYAAFSSVSPFLQRTRAFSSTSPSLAKKGGKKDNAKSSKKKDIVDDEPDVVLDPKSILSNLKTKYDDSFTQFSKKLTELKMGRANPALFDNLKIKIDDKYTATFPEVAMTAMKGTNFLNITVFDPNHTKRIVSAILESNMNLNPEVDPKNAQLLKIKLPNSTKELKEKQIKQMKELLDQYKSNVSFKNSLQAIRATFMKDLKNVEGSKDIVRKLTTDIDSTYKTYADKLTTAFKTTEKSLN</sequence>
<protein>
    <recommendedName>
        <fullName evidence="2">Ribosome-recycling factor, mitochondrial</fullName>
    </recommendedName>
    <alternativeName>
        <fullName evidence="5">Ribosome-releasing factor, mitochondrial</fullName>
    </alternativeName>
</protein>
<dbReference type="Pfam" id="PF01765">
    <property type="entry name" value="RRF"/>
    <property type="match status" value="1"/>
</dbReference>
<evidence type="ECO:0000256" key="4">
    <source>
        <dbReference type="ARBA" id="ARBA00024909"/>
    </source>
</evidence>
<dbReference type="InterPro" id="IPR002661">
    <property type="entry name" value="Ribosome_recyc_fac"/>
</dbReference>
<evidence type="ECO:0000259" key="7">
    <source>
        <dbReference type="Pfam" id="PF01765"/>
    </source>
</evidence>
<organism evidence="8 9">
    <name type="scientific">Pichia californica</name>
    <dbReference type="NCBI Taxonomy" id="460514"/>
    <lineage>
        <taxon>Eukaryota</taxon>
        <taxon>Fungi</taxon>
        <taxon>Dikarya</taxon>
        <taxon>Ascomycota</taxon>
        <taxon>Saccharomycotina</taxon>
        <taxon>Pichiomycetes</taxon>
        <taxon>Pichiales</taxon>
        <taxon>Pichiaceae</taxon>
        <taxon>Pichia</taxon>
    </lineage>
</organism>
<evidence type="ECO:0000256" key="5">
    <source>
        <dbReference type="ARBA" id="ARBA00033107"/>
    </source>
</evidence>
<name>A0A9P6WQE1_9ASCO</name>
<dbReference type="EMBL" id="PUHW01000001">
    <property type="protein sequence ID" value="KAG0691389.1"/>
    <property type="molecule type" value="Genomic_DNA"/>
</dbReference>
<gene>
    <name evidence="8" type="primary">RRF1</name>
    <name evidence="8" type="ORF">C6P40_000006</name>
</gene>
<dbReference type="Gene3D" id="1.10.132.20">
    <property type="entry name" value="Ribosome-recycling factor"/>
    <property type="match status" value="1"/>
</dbReference>
<keyword evidence="9" id="KW-1185">Reference proteome</keyword>
<proteinExistence type="inferred from homology"/>
<dbReference type="Proteomes" id="UP000697127">
    <property type="component" value="Unassembled WGS sequence"/>
</dbReference>
<feature type="region of interest" description="Disordered" evidence="6">
    <location>
        <begin position="30"/>
        <end position="51"/>
    </location>
</feature>
<dbReference type="InterPro" id="IPR023584">
    <property type="entry name" value="Ribosome_recyc_fac_dom"/>
</dbReference>
<comment type="caution">
    <text evidence="8">The sequence shown here is derived from an EMBL/GenBank/DDBJ whole genome shotgun (WGS) entry which is preliminary data.</text>
</comment>
<dbReference type="GO" id="GO:0043023">
    <property type="term" value="F:ribosomal large subunit binding"/>
    <property type="evidence" value="ECO:0007669"/>
    <property type="project" value="TreeGrafter"/>
</dbReference>
<dbReference type="PANTHER" id="PTHR20982">
    <property type="entry name" value="RIBOSOME RECYCLING FACTOR"/>
    <property type="match status" value="1"/>
</dbReference>
<feature type="domain" description="Ribosome recycling factor" evidence="7">
    <location>
        <begin position="81"/>
        <end position="249"/>
    </location>
</feature>
<dbReference type="PANTHER" id="PTHR20982:SF3">
    <property type="entry name" value="MITOCHONDRIAL RIBOSOME RECYCLING FACTOR PSEUDO 1"/>
    <property type="match status" value="1"/>
</dbReference>
<evidence type="ECO:0000256" key="1">
    <source>
        <dbReference type="ARBA" id="ARBA00005912"/>
    </source>
</evidence>
<keyword evidence="3" id="KW-0648">Protein biosynthesis</keyword>
<evidence type="ECO:0000313" key="9">
    <source>
        <dbReference type="Proteomes" id="UP000697127"/>
    </source>
</evidence>
<evidence type="ECO:0000256" key="2">
    <source>
        <dbReference type="ARBA" id="ARBA00020581"/>
    </source>
</evidence>
<accession>A0A9P6WQE1</accession>
<dbReference type="AlphaFoldDB" id="A0A9P6WQE1"/>
<reference evidence="8" key="1">
    <citation type="submission" date="2020-11" db="EMBL/GenBank/DDBJ databases">
        <title>Kefir isolates.</title>
        <authorList>
            <person name="Marcisauskas S."/>
            <person name="Kim Y."/>
            <person name="Blasche S."/>
        </authorList>
    </citation>
    <scope>NUCLEOTIDE SEQUENCE</scope>
    <source>
        <strain evidence="8">Olga-1</strain>
    </source>
</reference>
<evidence type="ECO:0000313" key="8">
    <source>
        <dbReference type="EMBL" id="KAG0691389.1"/>
    </source>
</evidence>
<comment type="function">
    <text evidence="4">Necessary for protein synthesis in mitochondria. Functions as a ribosome recycling factor in mitochondria.</text>
</comment>
<dbReference type="SUPFAM" id="SSF55194">
    <property type="entry name" value="Ribosome recycling factor, RRF"/>
    <property type="match status" value="1"/>
</dbReference>
<dbReference type="Gene3D" id="3.30.1360.40">
    <property type="match status" value="1"/>
</dbReference>
<dbReference type="GO" id="GO:0006412">
    <property type="term" value="P:translation"/>
    <property type="evidence" value="ECO:0007669"/>
    <property type="project" value="UniProtKB-KW"/>
</dbReference>